<feature type="transmembrane region" description="Helical" evidence="5">
    <location>
        <begin position="127"/>
        <end position="153"/>
    </location>
</feature>
<dbReference type="EMBL" id="JAVDWV010000007">
    <property type="protein sequence ID" value="MDR7155032.1"/>
    <property type="molecule type" value="Genomic_DNA"/>
</dbReference>
<keyword evidence="8" id="KW-1185">Reference proteome</keyword>
<feature type="domain" description="Yip1" evidence="6">
    <location>
        <begin position="19"/>
        <end position="187"/>
    </location>
</feature>
<evidence type="ECO:0000256" key="4">
    <source>
        <dbReference type="ARBA" id="ARBA00023136"/>
    </source>
</evidence>
<comment type="caution">
    <text evidence="7">The sequence shown here is derived from an EMBL/GenBank/DDBJ whole genome shotgun (WGS) entry which is preliminary data.</text>
</comment>
<keyword evidence="3 5" id="KW-1133">Transmembrane helix</keyword>
<accession>A0ABU1X1I2</accession>
<keyword evidence="4 5" id="KW-0472">Membrane</keyword>
<dbReference type="InterPro" id="IPR006977">
    <property type="entry name" value="Yip1_dom"/>
</dbReference>
<reference evidence="7 8" key="1">
    <citation type="submission" date="2023-07" db="EMBL/GenBank/DDBJ databases">
        <title>Sorghum-associated microbial communities from plants grown in Nebraska, USA.</title>
        <authorList>
            <person name="Schachtman D."/>
        </authorList>
    </citation>
    <scope>NUCLEOTIDE SEQUENCE [LARGE SCALE GENOMIC DNA]</scope>
    <source>
        <strain evidence="7 8">4256</strain>
    </source>
</reference>
<dbReference type="Pfam" id="PF04893">
    <property type="entry name" value="Yip1"/>
    <property type="match status" value="1"/>
</dbReference>
<evidence type="ECO:0000259" key="6">
    <source>
        <dbReference type="Pfam" id="PF04893"/>
    </source>
</evidence>
<comment type="subcellular location">
    <subcellularLocation>
        <location evidence="1">Membrane</location>
        <topology evidence="1">Multi-pass membrane protein</topology>
    </subcellularLocation>
</comment>
<feature type="transmembrane region" description="Helical" evidence="5">
    <location>
        <begin position="85"/>
        <end position="106"/>
    </location>
</feature>
<organism evidence="7 8">
    <name type="scientific">Sphingobium xenophagum</name>
    <dbReference type="NCBI Taxonomy" id="121428"/>
    <lineage>
        <taxon>Bacteria</taxon>
        <taxon>Pseudomonadati</taxon>
        <taxon>Pseudomonadota</taxon>
        <taxon>Alphaproteobacteria</taxon>
        <taxon>Sphingomonadales</taxon>
        <taxon>Sphingomonadaceae</taxon>
        <taxon>Sphingobium</taxon>
    </lineage>
</organism>
<protein>
    <recommendedName>
        <fullName evidence="6">Yip1 domain-containing protein</fullName>
    </recommendedName>
</protein>
<keyword evidence="2 5" id="KW-0812">Transmembrane</keyword>
<evidence type="ECO:0000256" key="1">
    <source>
        <dbReference type="ARBA" id="ARBA00004141"/>
    </source>
</evidence>
<feature type="transmembrane region" description="Helical" evidence="5">
    <location>
        <begin position="173"/>
        <end position="193"/>
    </location>
</feature>
<sequence length="390" mass="40759">MTDMNPVSTPPGLIDRAKSILIKPKSEWEVIDAEPASVGSIFIGYAMILAAIPPLAGLIGSQMFGYGAFGISFRPSLVGAAGSAIAQYVFSLIGLFALAWLINMLAPRFGGQKDMVKAVKVAAYSATASWLAGIFLLLPMLGILSILGLYSLYLLYLGLPRLMRAPADKAMPYTVVTIVAAILLSLLAGAVAAPFSRLAAPSLGDSTVNGQMTIPGVGTVDLGKLDAAGKKMEEAARKMEDAAKTGAPAVALSPSALQALLPDRIGRFERTEIESAGMAGGAQASARYRAGDDEMKVEIIDMAAMGAMTGIGAAFNVQSNRETATGYERTQTVDGQLVNESWDKESRDGKYATSIANRFMLSASGTVANIDELKSAVQTIGPEKLAALAQ</sequence>
<evidence type="ECO:0000256" key="2">
    <source>
        <dbReference type="ARBA" id="ARBA00022692"/>
    </source>
</evidence>
<name>A0ABU1X1I2_SPHXE</name>
<proteinExistence type="predicted"/>
<evidence type="ECO:0000313" key="7">
    <source>
        <dbReference type="EMBL" id="MDR7155032.1"/>
    </source>
</evidence>
<dbReference type="RefSeq" id="WP_310223831.1">
    <property type="nucleotide sequence ID" value="NZ_JAVDWV010000007.1"/>
</dbReference>
<gene>
    <name evidence="7" type="ORF">J2W40_001850</name>
</gene>
<dbReference type="Proteomes" id="UP001267638">
    <property type="component" value="Unassembled WGS sequence"/>
</dbReference>
<evidence type="ECO:0000313" key="8">
    <source>
        <dbReference type="Proteomes" id="UP001267638"/>
    </source>
</evidence>
<evidence type="ECO:0000256" key="5">
    <source>
        <dbReference type="SAM" id="Phobius"/>
    </source>
</evidence>
<feature type="transmembrane region" description="Helical" evidence="5">
    <location>
        <begin position="42"/>
        <end position="65"/>
    </location>
</feature>
<evidence type="ECO:0000256" key="3">
    <source>
        <dbReference type="ARBA" id="ARBA00022989"/>
    </source>
</evidence>